<evidence type="ECO:0000256" key="2">
    <source>
        <dbReference type="ARBA" id="ARBA00022490"/>
    </source>
</evidence>
<dbReference type="AlphaFoldDB" id="A0A8S1J947"/>
<reference evidence="9" key="1">
    <citation type="submission" date="2020-12" db="EMBL/GenBank/DDBJ databases">
        <authorList>
            <person name="Iha C."/>
        </authorList>
    </citation>
    <scope>NUCLEOTIDE SEQUENCE</scope>
</reference>
<dbReference type="PANTHER" id="PTHR22691:SF1">
    <property type="entry name" value="CENTROSOMAL PROTEIN CCDC61"/>
    <property type="match status" value="1"/>
</dbReference>
<comment type="similarity">
    <text evidence="6">Belongs to the CCDC61 family.</text>
</comment>
<evidence type="ECO:0000313" key="10">
    <source>
        <dbReference type="Proteomes" id="UP000708148"/>
    </source>
</evidence>
<keyword evidence="3 8" id="KW-0175">Coiled coil</keyword>
<evidence type="ECO:0000256" key="4">
    <source>
        <dbReference type="ARBA" id="ARBA00023212"/>
    </source>
</evidence>
<feature type="coiled-coil region" evidence="8">
    <location>
        <begin position="199"/>
        <end position="293"/>
    </location>
</feature>
<keyword evidence="10" id="KW-1185">Reference proteome</keyword>
<protein>
    <recommendedName>
        <fullName evidence="7">Coiled-coil domain-containing protein 61</fullName>
    </recommendedName>
</protein>
<evidence type="ECO:0000256" key="5">
    <source>
        <dbReference type="ARBA" id="ARBA00023273"/>
    </source>
</evidence>
<organism evidence="9 10">
    <name type="scientific">Ostreobium quekettii</name>
    <dbReference type="NCBI Taxonomy" id="121088"/>
    <lineage>
        <taxon>Eukaryota</taxon>
        <taxon>Viridiplantae</taxon>
        <taxon>Chlorophyta</taxon>
        <taxon>core chlorophytes</taxon>
        <taxon>Ulvophyceae</taxon>
        <taxon>TCBD clade</taxon>
        <taxon>Bryopsidales</taxon>
        <taxon>Ostreobineae</taxon>
        <taxon>Ostreobiaceae</taxon>
        <taxon>Ostreobium</taxon>
    </lineage>
</organism>
<dbReference type="EMBL" id="CAJHUC010002714">
    <property type="protein sequence ID" value="CAD7704240.1"/>
    <property type="molecule type" value="Genomic_DNA"/>
</dbReference>
<proteinExistence type="inferred from homology"/>
<keyword evidence="5" id="KW-0966">Cell projection</keyword>
<evidence type="ECO:0000256" key="6">
    <source>
        <dbReference type="ARBA" id="ARBA00038217"/>
    </source>
</evidence>
<name>A0A8S1J947_9CHLO</name>
<dbReference type="InterPro" id="IPR049733">
    <property type="entry name" value="CCDC61_N"/>
</dbReference>
<evidence type="ECO:0000256" key="8">
    <source>
        <dbReference type="SAM" id="Coils"/>
    </source>
</evidence>
<comment type="caution">
    <text evidence="9">The sequence shown here is derived from an EMBL/GenBank/DDBJ whole genome shotgun (WGS) entry which is preliminary data.</text>
</comment>
<evidence type="ECO:0000256" key="7">
    <source>
        <dbReference type="ARBA" id="ARBA00041518"/>
    </source>
</evidence>
<comment type="subcellular location">
    <subcellularLocation>
        <location evidence="1">Cytoplasm</location>
        <location evidence="1">Cytoskeleton</location>
        <location evidence="1">Cilium basal body</location>
    </subcellularLocation>
</comment>
<accession>A0A8S1J947</accession>
<evidence type="ECO:0000256" key="3">
    <source>
        <dbReference type="ARBA" id="ARBA00023054"/>
    </source>
</evidence>
<dbReference type="Proteomes" id="UP000708148">
    <property type="component" value="Unassembled WGS sequence"/>
</dbReference>
<dbReference type="GO" id="GO:0036064">
    <property type="term" value="C:ciliary basal body"/>
    <property type="evidence" value="ECO:0007669"/>
    <property type="project" value="TreeGrafter"/>
</dbReference>
<sequence>MNGKGPAGPAASDISETVDCCFHGVNYFLSVSTVKGDTLVVEVEDGSDASRWRGEFTSRYIEDITAKTGNFKKYPVFIKMLVTALKGQSEAVFIDLLTYSDLETLKSRRGGGGGQPLHQTIPPNNKRYLILTYAAEFDRVHYPLPLVYEENPDPHRLKEIIRNLRSELGALRAANGLNTNGVEMPEGDNHWPSGQLDEVQRLQEENNSLRRTLRTARKNAKQENMAANSLDKSSRDALRELRLVQKERDLLQSRAESSEAELERERGLHRRELRRKAKQIQEVQMTVDRAKQRNIPDNWPWNILLVLCSAPDMPLDLPEDSMYGHSCQHWQVSRVLV</sequence>
<keyword evidence="2" id="KW-0963">Cytoplasm</keyword>
<dbReference type="OrthoDB" id="568137at2759"/>
<keyword evidence="4" id="KW-0206">Cytoskeleton</keyword>
<dbReference type="CDD" id="cd22284">
    <property type="entry name" value="HD_CCDC61_N"/>
    <property type="match status" value="1"/>
</dbReference>
<dbReference type="PANTHER" id="PTHR22691">
    <property type="entry name" value="YEAST SPT2-RELATED"/>
    <property type="match status" value="1"/>
</dbReference>
<evidence type="ECO:0000313" key="9">
    <source>
        <dbReference type="EMBL" id="CAD7704240.1"/>
    </source>
</evidence>
<gene>
    <name evidence="9" type="ORF">OSTQU699_LOCUS9595</name>
</gene>
<evidence type="ECO:0000256" key="1">
    <source>
        <dbReference type="ARBA" id="ARBA00004120"/>
    </source>
</evidence>